<evidence type="ECO:0000256" key="1">
    <source>
        <dbReference type="SAM" id="Coils"/>
    </source>
</evidence>
<sequence length="379" mass="43475">MDNNILDQIVNSSVDNPISGNNKRDSIGSISQSDDNDGISTASIMDLEDASAFRLDTPNSAAPNLKPKKLFYTEDDDDDALDPEKNIGITQRPKKKVRFNSIKRNDPSSDKETALYPWELKKVIRKEFREKLPNNYEIKRWKKPSRIMVNSVIHLLEANVQTSIETVFERYRSEVLNVTHQNGQEVDKIYRQKQSIMNDIVAKIKVQLKKSRFPARISERDLDVEYIVSKRNFIQKRYAEELDNAERVETELFKEQALLEEAKNSCRQARESNKIKLTNELIKKNLHPSLNDAIDNAYGLIKASKTSTAPGDGFQRDSKELNLKISQVKQPSDDLHDKILSYLPALEQLNEVTEKLEDSISVFTSGEQEVLQDTFLDEQ</sequence>
<evidence type="ECO:0008006" key="5">
    <source>
        <dbReference type="Google" id="ProtNLM"/>
    </source>
</evidence>
<dbReference type="OrthoDB" id="4068255at2759"/>
<keyword evidence="1" id="KW-0175">Coiled coil</keyword>
<reference evidence="3 4" key="1">
    <citation type="submission" date="2020-07" db="EMBL/GenBank/DDBJ databases">
        <title>The yeast mating-type switching endonuclease HO is a domesticated member of an unorthodox homing genetic element family.</title>
        <authorList>
            <person name="Coughlan A.Y."/>
            <person name="Lombardi L."/>
            <person name="Braun-Galleani S."/>
            <person name="Martos A.R."/>
            <person name="Galeote V."/>
            <person name="Bigey F."/>
            <person name="Dequin S."/>
            <person name="Byrne K.P."/>
            <person name="Wolfe K.H."/>
        </authorList>
    </citation>
    <scope>NUCLEOTIDE SEQUENCE [LARGE SCALE GENOMIC DNA]</scope>
    <source>
        <strain evidence="3 4">NRRL Y-6702</strain>
    </source>
</reference>
<evidence type="ECO:0000256" key="2">
    <source>
        <dbReference type="SAM" id="MobiDB-lite"/>
    </source>
</evidence>
<feature type="compositionally biased region" description="Polar residues" evidence="2">
    <location>
        <begin position="28"/>
        <end position="40"/>
    </location>
</feature>
<gene>
    <name evidence="3" type="ORF">HG535_0C05230</name>
</gene>
<keyword evidence="4" id="KW-1185">Reference proteome</keyword>
<evidence type="ECO:0000313" key="4">
    <source>
        <dbReference type="Proteomes" id="UP000509704"/>
    </source>
</evidence>
<dbReference type="EMBL" id="CP058606">
    <property type="protein sequence ID" value="QLG72169.1"/>
    <property type="molecule type" value="Genomic_DNA"/>
</dbReference>
<feature type="compositionally biased region" description="Polar residues" evidence="2">
    <location>
        <begin position="1"/>
        <end position="21"/>
    </location>
</feature>
<name>A0A7H9B2G1_ZYGMR</name>
<proteinExistence type="predicted"/>
<dbReference type="AlphaFoldDB" id="A0A7H9B2G1"/>
<accession>A0A7H9B2G1</accession>
<feature type="region of interest" description="Disordered" evidence="2">
    <location>
        <begin position="1"/>
        <end position="40"/>
    </location>
</feature>
<dbReference type="RefSeq" id="XP_037143897.1">
    <property type="nucleotide sequence ID" value="XM_037288002.1"/>
</dbReference>
<dbReference type="GeneID" id="59235867"/>
<feature type="coiled-coil region" evidence="1">
    <location>
        <begin position="231"/>
        <end position="265"/>
    </location>
</feature>
<dbReference type="KEGG" id="zmk:HG535_0C05230"/>
<dbReference type="Proteomes" id="UP000509704">
    <property type="component" value="Chromosome 3"/>
</dbReference>
<evidence type="ECO:0000313" key="3">
    <source>
        <dbReference type="EMBL" id="QLG72169.1"/>
    </source>
</evidence>
<protein>
    <recommendedName>
        <fullName evidence="5">CENP-Q homolog</fullName>
    </recommendedName>
</protein>
<organism evidence="3 4">
    <name type="scientific">Zygotorulaspora mrakii</name>
    <name type="common">Zygosaccharomyces mrakii</name>
    <dbReference type="NCBI Taxonomy" id="42260"/>
    <lineage>
        <taxon>Eukaryota</taxon>
        <taxon>Fungi</taxon>
        <taxon>Dikarya</taxon>
        <taxon>Ascomycota</taxon>
        <taxon>Saccharomycotina</taxon>
        <taxon>Saccharomycetes</taxon>
        <taxon>Saccharomycetales</taxon>
        <taxon>Saccharomycetaceae</taxon>
        <taxon>Zygotorulaspora</taxon>
    </lineage>
</organism>